<organism evidence="1 2">
    <name type="scientific">Helicostylum pulchrum</name>
    <dbReference type="NCBI Taxonomy" id="562976"/>
    <lineage>
        <taxon>Eukaryota</taxon>
        <taxon>Fungi</taxon>
        <taxon>Fungi incertae sedis</taxon>
        <taxon>Mucoromycota</taxon>
        <taxon>Mucoromycotina</taxon>
        <taxon>Mucoromycetes</taxon>
        <taxon>Mucorales</taxon>
        <taxon>Mucorineae</taxon>
        <taxon>Mucoraceae</taxon>
        <taxon>Helicostylum</taxon>
    </lineage>
</organism>
<protein>
    <submittedName>
        <fullName evidence="1">Uncharacterized protein</fullName>
    </submittedName>
</protein>
<dbReference type="Proteomes" id="UP001476247">
    <property type="component" value="Unassembled WGS sequence"/>
</dbReference>
<dbReference type="EMBL" id="BAABUJ010000005">
    <property type="protein sequence ID" value="GAA5796039.1"/>
    <property type="molecule type" value="Genomic_DNA"/>
</dbReference>
<evidence type="ECO:0000313" key="1">
    <source>
        <dbReference type="EMBL" id="GAA5796039.1"/>
    </source>
</evidence>
<reference evidence="1 2" key="1">
    <citation type="submission" date="2024-04" db="EMBL/GenBank/DDBJ databases">
        <title>genome sequences of Mucor flavus KT1a and Helicostylum pulchrum KT1b strains isolation_sourced from the surface of a dry-aged beef.</title>
        <authorList>
            <person name="Toyotome T."/>
            <person name="Hosono M."/>
            <person name="Torimaru M."/>
            <person name="Fukuda K."/>
            <person name="Mikami N."/>
        </authorList>
    </citation>
    <scope>NUCLEOTIDE SEQUENCE [LARGE SCALE GENOMIC DNA]</scope>
    <source>
        <strain evidence="1 2">KT1b</strain>
    </source>
</reference>
<keyword evidence="2" id="KW-1185">Reference proteome</keyword>
<comment type="caution">
    <text evidence="1">The sequence shown here is derived from an EMBL/GenBank/DDBJ whole genome shotgun (WGS) entry which is preliminary data.</text>
</comment>
<accession>A0ABP9XMP9</accession>
<gene>
    <name evidence="1" type="ORF">HPULCUR_001407</name>
</gene>
<name>A0ABP9XMP9_9FUNG</name>
<sequence length="284" mass="33223">MDTISREEACCIFYCKQFNEENAQICTQRVDKMEEAEICFRSNINEPEIEDLLFDNDAQIVEFINYVYRPKMESSSNPPYKLNYVYDKEILGVVWTFTKKFDKTTSLAFTQWLNKQNVDFLSDEPERKVVKGNTENKKLRRRHLNVLDNGYYVDLAKNIINVIPKHHAYVNQLKNDGYHIIGYCRKSRTPSDNRAALLQRMVDILRQRSLVEKVYVSTHSNAKEVFHKRDLDDQNTLIAEFDQVDGDTQAYIQNNDKVCVVALDYAGFTTNMSDLKIILRQAND</sequence>
<proteinExistence type="predicted"/>
<evidence type="ECO:0000313" key="2">
    <source>
        <dbReference type="Proteomes" id="UP001476247"/>
    </source>
</evidence>